<dbReference type="AlphaFoldDB" id="A0A1Y1LBR9"/>
<organism evidence="1">
    <name type="scientific">Photinus pyralis</name>
    <name type="common">Common eastern firefly</name>
    <name type="synonym">Lampyris pyralis</name>
    <dbReference type="NCBI Taxonomy" id="7054"/>
    <lineage>
        <taxon>Eukaryota</taxon>
        <taxon>Metazoa</taxon>
        <taxon>Ecdysozoa</taxon>
        <taxon>Arthropoda</taxon>
        <taxon>Hexapoda</taxon>
        <taxon>Insecta</taxon>
        <taxon>Pterygota</taxon>
        <taxon>Neoptera</taxon>
        <taxon>Endopterygota</taxon>
        <taxon>Coleoptera</taxon>
        <taxon>Polyphaga</taxon>
        <taxon>Elateriformia</taxon>
        <taxon>Elateroidea</taxon>
        <taxon>Lampyridae</taxon>
        <taxon>Lampyrinae</taxon>
        <taxon>Photinus</taxon>
    </lineage>
</organism>
<protein>
    <recommendedName>
        <fullName evidence="2">DUF4218 domain-containing protein</fullName>
    </recommendedName>
</protein>
<dbReference type="EMBL" id="GEZM01063723">
    <property type="protein sequence ID" value="JAV68996.1"/>
    <property type="molecule type" value="Transcribed_RNA"/>
</dbReference>
<dbReference type="PANTHER" id="PTHR33053:SF24">
    <property type="entry name" value="TRANSPOSASE DOMAIN-CONTAINING PROTEIN"/>
    <property type="match status" value="1"/>
</dbReference>
<name>A0A1Y1LBR9_PHOPY</name>
<sequence length="696" mass="79996">MFKQKCKRKAKTLVSKRQLYRRIANDVDNIITSINSQSLPSKTNKTTLVNDTGISNANSQARSSPSDFSSYTYENYSFTYSTSSNSDLSLNDITQHSEMNIHNNENREGDGDHSLTDKLRNWVVHTPTMPHSAVTSLLKILNTYHAELPLDVRTLMKTSQKFDIQTMETGQFVYFGIKKNLQIFLIKNLNFSQTVMELSFNIDGIPLFKSSNIQLWPILGMVHNFKIKSPFAIAIFCGTTKPKPLSKFLHDFIQELALLQQNGFLYNGIDYQVKTRCFICDAPARAFLKCIKSHGGYSSCEKCTDPGKYLGPGRVILENVNAELRTDESFRLQKDSDHHKEEITPLLQLNIGLVTSFPIDYMHNVCLGVTRKIINCWISGKYKTRLSFRQIANLSERMLKTKHCIPIEINRKPRSLNELARFKATEFRTFVLYLAPFVLPGIVDKAVYHHFLLLHVSITILCSNQHIRRFGCQHVTRILKIFVQHSQFLYGLEFLVFNVHTLIHLPTDVELFGPLDNFSAFPFENFLGKLKTLVKSPKQPIIQLCNRIEEINTVANGSNHSLFPMNTPFYEHFSGPTVLSMSFAKQFKKVRYQDCLFTIHNFCKANCYCLIKSKVMEIHNIITQSNENVFLVGKMFDSYKPVYDYPLDSTELDIFELNNLSNELITYPISHVTSKCIVFPYKDSYVSLPLLHTYQQ</sequence>
<dbReference type="PANTHER" id="PTHR33053">
    <property type="entry name" value="PROTEIN, PUTATIVE-RELATED"/>
    <property type="match status" value="1"/>
</dbReference>
<proteinExistence type="predicted"/>
<evidence type="ECO:0000313" key="1">
    <source>
        <dbReference type="EMBL" id="JAV68996.1"/>
    </source>
</evidence>
<accession>A0A1Y1LBR9</accession>
<evidence type="ECO:0008006" key="2">
    <source>
        <dbReference type="Google" id="ProtNLM"/>
    </source>
</evidence>
<reference evidence="1" key="1">
    <citation type="journal article" date="2016" name="Sci. Rep.">
        <title>Molecular characterization of firefly nuptial gifts: a multi-omics approach sheds light on postcopulatory sexual selection.</title>
        <authorList>
            <person name="Al-Wathiqui N."/>
            <person name="Fallon T.R."/>
            <person name="South A."/>
            <person name="Weng J.K."/>
            <person name="Lewis S.M."/>
        </authorList>
    </citation>
    <scope>NUCLEOTIDE SEQUENCE</scope>
</reference>